<dbReference type="InterPro" id="IPR008991">
    <property type="entry name" value="Translation_prot_SH3-like_sf"/>
</dbReference>
<dbReference type="Proteomes" id="UP000229098">
    <property type="component" value="Unassembled WGS sequence"/>
</dbReference>
<dbReference type="InterPro" id="IPR057264">
    <property type="entry name" value="Ribosomal_uL24_C"/>
</dbReference>
<keyword evidence="5" id="KW-0699">rRNA-binding</keyword>
<keyword evidence="3 5" id="KW-0687">Ribonucleoprotein</keyword>
<dbReference type="InterPro" id="IPR014722">
    <property type="entry name" value="Rib_uL2_dom2"/>
</dbReference>
<evidence type="ECO:0000256" key="4">
    <source>
        <dbReference type="ARBA" id="ARBA00035206"/>
    </source>
</evidence>
<dbReference type="GO" id="GO:0005840">
    <property type="term" value="C:ribosome"/>
    <property type="evidence" value="ECO:0007669"/>
    <property type="project" value="UniProtKB-KW"/>
</dbReference>
<organism evidence="8 9">
    <name type="scientific">Candidatus Ryanbacteria bacterium CG10_big_fil_rev_8_21_14_0_10_43_42</name>
    <dbReference type="NCBI Taxonomy" id="1974864"/>
    <lineage>
        <taxon>Bacteria</taxon>
        <taxon>Candidatus Ryaniibacteriota</taxon>
    </lineage>
</organism>
<name>A0A2M8KY74_9BACT</name>
<dbReference type="InterPro" id="IPR003256">
    <property type="entry name" value="Ribosomal_uL24"/>
</dbReference>
<dbReference type="GO" id="GO:0006412">
    <property type="term" value="P:translation"/>
    <property type="evidence" value="ECO:0007669"/>
    <property type="project" value="UniProtKB-UniRule"/>
</dbReference>
<dbReference type="HAMAP" id="MF_01326_B">
    <property type="entry name" value="Ribosomal_uL24_B"/>
    <property type="match status" value="1"/>
</dbReference>
<evidence type="ECO:0000259" key="7">
    <source>
        <dbReference type="SMART" id="SM00739"/>
    </source>
</evidence>
<dbReference type="Pfam" id="PF17136">
    <property type="entry name" value="ribosomal_L24"/>
    <property type="match status" value="1"/>
</dbReference>
<dbReference type="EMBL" id="PFEF01000003">
    <property type="protein sequence ID" value="PJE64878.1"/>
    <property type="molecule type" value="Genomic_DNA"/>
</dbReference>
<dbReference type="PANTHER" id="PTHR12903">
    <property type="entry name" value="MITOCHONDRIAL RIBOSOMAL PROTEIN L24"/>
    <property type="match status" value="1"/>
</dbReference>
<accession>A0A2M8KY74</accession>
<dbReference type="GO" id="GO:1990904">
    <property type="term" value="C:ribonucleoprotein complex"/>
    <property type="evidence" value="ECO:0007669"/>
    <property type="project" value="UniProtKB-KW"/>
</dbReference>
<evidence type="ECO:0000256" key="3">
    <source>
        <dbReference type="ARBA" id="ARBA00023274"/>
    </source>
</evidence>
<evidence type="ECO:0000313" key="8">
    <source>
        <dbReference type="EMBL" id="PJE64878.1"/>
    </source>
</evidence>
<dbReference type="SUPFAM" id="SSF50104">
    <property type="entry name" value="Translation proteins SH3-like domain"/>
    <property type="match status" value="1"/>
</dbReference>
<evidence type="ECO:0000313" key="9">
    <source>
        <dbReference type="Proteomes" id="UP000229098"/>
    </source>
</evidence>
<comment type="similarity">
    <text evidence="1 5 6">Belongs to the universal ribosomal protein uL24 family.</text>
</comment>
<protein>
    <recommendedName>
        <fullName evidence="4 5">Large ribosomal subunit protein uL24</fullName>
    </recommendedName>
</protein>
<evidence type="ECO:0000256" key="6">
    <source>
        <dbReference type="RuleBase" id="RU003477"/>
    </source>
</evidence>
<dbReference type="Gene3D" id="2.30.30.30">
    <property type="match status" value="1"/>
</dbReference>
<dbReference type="InterPro" id="IPR005824">
    <property type="entry name" value="KOW"/>
</dbReference>
<feature type="domain" description="KOW" evidence="7">
    <location>
        <begin position="2"/>
        <end position="29"/>
    </location>
</feature>
<dbReference type="AlphaFoldDB" id="A0A2M8KY74"/>
<dbReference type="InterPro" id="IPR005825">
    <property type="entry name" value="Ribosomal_uL24_CS"/>
</dbReference>
<gene>
    <name evidence="5" type="primary">rplX</name>
    <name evidence="8" type="ORF">COU90_00860</name>
</gene>
<dbReference type="Pfam" id="PF00467">
    <property type="entry name" value="KOW"/>
    <property type="match status" value="1"/>
</dbReference>
<dbReference type="SMART" id="SM00739">
    <property type="entry name" value="KOW"/>
    <property type="match status" value="1"/>
</dbReference>
<dbReference type="GO" id="GO:0019843">
    <property type="term" value="F:rRNA binding"/>
    <property type="evidence" value="ECO:0007669"/>
    <property type="project" value="UniProtKB-UniRule"/>
</dbReference>
<comment type="subunit">
    <text evidence="5">Part of the 50S ribosomal subunit.</text>
</comment>
<evidence type="ECO:0000256" key="1">
    <source>
        <dbReference type="ARBA" id="ARBA00010618"/>
    </source>
</evidence>
<evidence type="ECO:0000256" key="2">
    <source>
        <dbReference type="ARBA" id="ARBA00022980"/>
    </source>
</evidence>
<proteinExistence type="inferred from homology"/>
<comment type="function">
    <text evidence="5">One of two assembly initiator proteins, it binds directly to the 5'-end of the 23S rRNA, where it nucleates assembly of the 50S subunit.</text>
</comment>
<comment type="caution">
    <text evidence="8">The sequence shown here is derived from an EMBL/GenBank/DDBJ whole genome shotgun (WGS) entry which is preliminary data.</text>
</comment>
<keyword evidence="5" id="KW-0694">RNA-binding</keyword>
<dbReference type="PROSITE" id="PS01108">
    <property type="entry name" value="RIBOSOMAL_L24"/>
    <property type="match status" value="1"/>
</dbReference>
<comment type="function">
    <text evidence="5">One of the proteins that surrounds the polypeptide exit tunnel on the outside of the subunit.</text>
</comment>
<dbReference type="CDD" id="cd06089">
    <property type="entry name" value="KOW_RPL26"/>
    <property type="match status" value="1"/>
</dbReference>
<dbReference type="NCBIfam" id="TIGR01079">
    <property type="entry name" value="rplX_bact"/>
    <property type="match status" value="1"/>
</dbReference>
<keyword evidence="2 5" id="KW-0689">Ribosomal protein</keyword>
<reference evidence="9" key="1">
    <citation type="submission" date="2017-09" db="EMBL/GenBank/DDBJ databases">
        <title>Depth-based differentiation of microbial function through sediment-hosted aquifers and enrichment of novel symbionts in the deep terrestrial subsurface.</title>
        <authorList>
            <person name="Probst A.J."/>
            <person name="Ladd B."/>
            <person name="Jarett J.K."/>
            <person name="Geller-Mcgrath D.E."/>
            <person name="Sieber C.M.K."/>
            <person name="Emerson J.B."/>
            <person name="Anantharaman K."/>
            <person name="Thomas B.C."/>
            <person name="Malmstrom R."/>
            <person name="Stieglmeier M."/>
            <person name="Klingl A."/>
            <person name="Woyke T."/>
            <person name="Ryan C.M."/>
            <person name="Banfield J.F."/>
        </authorList>
    </citation>
    <scope>NUCLEOTIDE SEQUENCE [LARGE SCALE GENOMIC DNA]</scope>
</reference>
<dbReference type="GO" id="GO:0003735">
    <property type="term" value="F:structural constituent of ribosome"/>
    <property type="evidence" value="ECO:0007669"/>
    <property type="project" value="InterPro"/>
</dbReference>
<dbReference type="InterPro" id="IPR041988">
    <property type="entry name" value="Ribosomal_uL24_KOW"/>
</dbReference>
<sequence length="99" mass="10951">MRIKKGDNVLVIAGKERGKTGVVSRALPDDNTIIIEGLNTRKRHVKPRRAGQKGEIAEFSAPMHVSNIQLICHVCGKKTRIGYEIKGSEKRRVCKKCGA</sequence>
<evidence type="ECO:0000256" key="5">
    <source>
        <dbReference type="HAMAP-Rule" id="MF_01326"/>
    </source>
</evidence>